<dbReference type="AlphaFoldDB" id="A0A7T5R1S9"/>
<evidence type="ECO:0000313" key="3">
    <source>
        <dbReference type="Proteomes" id="UP000595362"/>
    </source>
</evidence>
<accession>A0A7T5R1S9</accession>
<sequence length="159" mass="18120">MTDSVNSTPHPAILLDKDPNKAIQQMMDALDALRAVYDEENKALQSADTRRFMDLQERKIDAAQRYHDTAAQIIENREKFSKADPVLRQKLQAMHSDFSKMTEVNLTALERLNKGVKRLGERIVKSARDAALRDATNYRRNGTLHRQDRPVSMGINESA</sequence>
<reference evidence="2 3" key="1">
    <citation type="submission" date="2020-07" db="EMBL/GenBank/DDBJ databases">
        <title>Huge and variable diversity of episymbiotic CPR bacteria and DPANN archaea in groundwater ecosystems.</title>
        <authorList>
            <person name="He C.Y."/>
            <person name="Keren R."/>
            <person name="Whittaker M."/>
            <person name="Farag I.F."/>
            <person name="Doudna J."/>
            <person name="Cate J.H.D."/>
            <person name="Banfield J.F."/>
        </authorList>
    </citation>
    <scope>NUCLEOTIDE SEQUENCE [LARGE SCALE GENOMIC DNA]</scope>
    <source>
        <strain evidence="2">NC_groundwater_70_Ag_B-0.1um_54_66</strain>
    </source>
</reference>
<evidence type="ECO:0000313" key="2">
    <source>
        <dbReference type="EMBL" id="QQG35876.1"/>
    </source>
</evidence>
<keyword evidence="2" id="KW-0966">Cell projection</keyword>
<feature type="coiled-coil region" evidence="1">
    <location>
        <begin position="23"/>
        <end position="50"/>
    </location>
</feature>
<keyword evidence="2" id="KW-0282">Flagellum</keyword>
<dbReference type="EMBL" id="CP066681">
    <property type="protein sequence ID" value="QQG35876.1"/>
    <property type="molecule type" value="Genomic_DNA"/>
</dbReference>
<dbReference type="Proteomes" id="UP000595362">
    <property type="component" value="Chromosome"/>
</dbReference>
<name>A0A7T5R1S9_9BACT</name>
<keyword evidence="1" id="KW-0175">Coiled coil</keyword>
<proteinExistence type="predicted"/>
<keyword evidence="2" id="KW-0969">Cilium</keyword>
<gene>
    <name evidence="2" type="ORF">HYS17_10295</name>
</gene>
<organism evidence="2 3">
    <name type="scientific">Micavibrio aeruginosavorus</name>
    <dbReference type="NCBI Taxonomy" id="349221"/>
    <lineage>
        <taxon>Bacteria</taxon>
        <taxon>Pseudomonadati</taxon>
        <taxon>Bdellovibrionota</taxon>
        <taxon>Bdellovibrionia</taxon>
        <taxon>Bdellovibrionales</taxon>
        <taxon>Pseudobdellovibrionaceae</taxon>
        <taxon>Micavibrio</taxon>
    </lineage>
</organism>
<protein>
    <submittedName>
        <fullName evidence="2">Flagellar protein FlgN</fullName>
    </submittedName>
</protein>
<evidence type="ECO:0000256" key="1">
    <source>
        <dbReference type="SAM" id="Coils"/>
    </source>
</evidence>